<feature type="compositionally biased region" description="Basic and acidic residues" evidence="1">
    <location>
        <begin position="1"/>
        <end position="19"/>
    </location>
</feature>
<dbReference type="Proteomes" id="UP001056384">
    <property type="component" value="Chromosome 4"/>
</dbReference>
<dbReference type="EMBL" id="CP099421">
    <property type="protein sequence ID" value="USW51849.1"/>
    <property type="molecule type" value="Genomic_DNA"/>
</dbReference>
<evidence type="ECO:0000256" key="1">
    <source>
        <dbReference type="SAM" id="MobiDB-lite"/>
    </source>
</evidence>
<accession>A0A9Q9AP61</accession>
<evidence type="ECO:0000313" key="4">
    <source>
        <dbReference type="Proteomes" id="UP001056384"/>
    </source>
</evidence>
<reference evidence="3" key="1">
    <citation type="submission" date="2022-06" db="EMBL/GenBank/DDBJ databases">
        <title>Complete genome sequences of two strains of the flax pathogen Septoria linicola.</title>
        <authorList>
            <person name="Lapalu N."/>
            <person name="Simon A."/>
            <person name="Demenou B."/>
            <person name="Paumier D."/>
            <person name="Guillot M.-P."/>
            <person name="Gout L."/>
            <person name="Valade R."/>
        </authorList>
    </citation>
    <scope>NUCLEOTIDE SEQUENCE</scope>
    <source>
        <strain evidence="3">SE15195</strain>
    </source>
</reference>
<gene>
    <name evidence="3" type="ORF">Slin15195_G051680</name>
</gene>
<feature type="region of interest" description="Disordered" evidence="1">
    <location>
        <begin position="1"/>
        <end position="25"/>
    </location>
</feature>
<evidence type="ECO:0000259" key="2">
    <source>
        <dbReference type="PROSITE" id="PS50053"/>
    </source>
</evidence>
<sequence>MDYPHEDHNNGTPGPDERGSPALAAAPPVQLQIKFADNRGNEQAFKLKSTTNITKAMDAFSAKVERPRASLRFLFEGVRLISGTVEENELQDGDLVEVHEEQLGGGDGCCGGKCHCGDKNCDGKCCGGKGGCGGGKGK</sequence>
<dbReference type="Gene3D" id="3.10.20.90">
    <property type="entry name" value="Phosphatidylinositol 3-kinase Catalytic Subunit, Chain A, domain 1"/>
    <property type="match status" value="1"/>
</dbReference>
<organism evidence="3 4">
    <name type="scientific">Septoria linicola</name>
    <dbReference type="NCBI Taxonomy" id="215465"/>
    <lineage>
        <taxon>Eukaryota</taxon>
        <taxon>Fungi</taxon>
        <taxon>Dikarya</taxon>
        <taxon>Ascomycota</taxon>
        <taxon>Pezizomycotina</taxon>
        <taxon>Dothideomycetes</taxon>
        <taxon>Dothideomycetidae</taxon>
        <taxon>Mycosphaerellales</taxon>
        <taxon>Mycosphaerellaceae</taxon>
        <taxon>Septoria</taxon>
    </lineage>
</organism>
<dbReference type="InterPro" id="IPR022617">
    <property type="entry name" value="Rad60/SUMO-like_dom"/>
</dbReference>
<name>A0A9Q9AP61_9PEZI</name>
<evidence type="ECO:0000313" key="3">
    <source>
        <dbReference type="EMBL" id="USW51849.1"/>
    </source>
</evidence>
<dbReference type="AlphaFoldDB" id="A0A9Q9AP61"/>
<dbReference type="InterPro" id="IPR000626">
    <property type="entry name" value="Ubiquitin-like_dom"/>
</dbReference>
<protein>
    <submittedName>
        <fullName evidence="3">Ubiquitin-like domain-containing protein</fullName>
    </submittedName>
</protein>
<dbReference type="Pfam" id="PF11976">
    <property type="entry name" value="Rad60-SLD"/>
    <property type="match status" value="1"/>
</dbReference>
<dbReference type="InterPro" id="IPR029071">
    <property type="entry name" value="Ubiquitin-like_domsf"/>
</dbReference>
<dbReference type="SUPFAM" id="SSF54236">
    <property type="entry name" value="Ubiquitin-like"/>
    <property type="match status" value="1"/>
</dbReference>
<keyword evidence="4" id="KW-1185">Reference proteome</keyword>
<dbReference type="PROSITE" id="PS50053">
    <property type="entry name" value="UBIQUITIN_2"/>
    <property type="match status" value="1"/>
</dbReference>
<feature type="domain" description="Ubiquitin-like" evidence="2">
    <location>
        <begin position="29"/>
        <end position="105"/>
    </location>
</feature>
<proteinExistence type="predicted"/>